<gene>
    <name evidence="6" type="ORF">DNHGIG_09000</name>
</gene>
<feature type="binding site" evidence="3">
    <location>
        <position position="254"/>
    </location>
    <ligand>
        <name>glycerol</name>
        <dbReference type="ChEBI" id="CHEBI:17754"/>
    </ligand>
</feature>
<accession>A0AAV4LC26</accession>
<sequence>MMITVRSGPDSYICQPGILEQIDRLLNTYRFQKGLLITGEKSWEASKSYFPHKTNFEFWIEKYHGECSDSEINRLTNKAEEFKSHVVIGVGGGKVLDLAKSVANRSGLPAILIPTLASTCAAWTPLSVIYNDEGQYIRFDVFPKGTLLVLVEPEILLNAPLSTLRAGIGDTLAKWYEAEALTRTLTNKPMAVQMAIKSAELCKDVLLKDGFEAIQAAQRKTLNPAFLRVVESIVMIGGMVGGFGDKYGRIAGAHSVHNALTHIYETHHLLHGEKVAYGILVQLALEKKFTEINRLVDFYKLIHLPYCLKDLGIHPGDQNCIQLIAQYTLAKGESIHYMDESYNESDLIEAINELEEIIFQHAKR</sequence>
<dbReference type="GO" id="GO:0016614">
    <property type="term" value="F:oxidoreductase activity, acting on CH-OH group of donors"/>
    <property type="evidence" value="ECO:0007669"/>
    <property type="project" value="InterPro"/>
</dbReference>
<dbReference type="Gene3D" id="3.40.50.1970">
    <property type="match status" value="1"/>
</dbReference>
<protein>
    <submittedName>
        <fullName evidence="6">Glycerol dehydrogenase</fullName>
    </submittedName>
</protein>
<dbReference type="PIRSF" id="PIRSF000112">
    <property type="entry name" value="Glycerol_dehydrogenase"/>
    <property type="match status" value="1"/>
</dbReference>
<feature type="binding site" evidence="3">
    <location>
        <position position="271"/>
    </location>
    <ligand>
        <name>glycerol</name>
        <dbReference type="ChEBI" id="CHEBI:17754"/>
    </ligand>
</feature>
<feature type="binding site" evidence="3">
    <location>
        <position position="170"/>
    </location>
    <ligand>
        <name>glycerol</name>
        <dbReference type="ChEBI" id="CHEBI:17754"/>
    </ligand>
</feature>
<feature type="binding site" evidence="4">
    <location>
        <begin position="115"/>
        <end position="118"/>
    </location>
    <ligand>
        <name>NAD(+)</name>
        <dbReference type="ChEBI" id="CHEBI:57540"/>
    </ligand>
</feature>
<dbReference type="Proteomes" id="UP001057291">
    <property type="component" value="Unassembled WGS sequence"/>
</dbReference>
<dbReference type="InterPro" id="IPR016205">
    <property type="entry name" value="Glycerol_DH"/>
</dbReference>
<dbReference type="AlphaFoldDB" id="A0AAV4LC26"/>
<keyword evidence="7" id="KW-1185">Reference proteome</keyword>
<evidence type="ECO:0000313" key="6">
    <source>
        <dbReference type="EMBL" id="GIM45351.1"/>
    </source>
</evidence>
<feature type="binding site" evidence="4">
    <location>
        <position position="126"/>
    </location>
    <ligand>
        <name>NAD(+)</name>
        <dbReference type="ChEBI" id="CHEBI:57540"/>
    </ligand>
</feature>
<keyword evidence="3" id="KW-0862">Zinc</keyword>
<evidence type="ECO:0000256" key="1">
    <source>
        <dbReference type="ARBA" id="ARBA00022723"/>
    </source>
</evidence>
<comment type="cofactor">
    <cofactor evidence="3">
        <name>Zn(2+)</name>
        <dbReference type="ChEBI" id="CHEBI:29105"/>
    </cofactor>
    <text evidence="3">Binds 1 zinc ion per subunit.</text>
</comment>
<keyword evidence="1 3" id="KW-0479">Metal-binding</keyword>
<comment type="caution">
    <text evidence="6">The sequence shown here is derived from an EMBL/GenBank/DDBJ whole genome shotgun (WGS) entry which is preliminary data.</text>
</comment>
<dbReference type="Pfam" id="PF00465">
    <property type="entry name" value="Fe-ADH"/>
    <property type="match status" value="1"/>
</dbReference>
<name>A0AAV4LC26_9BACL</name>
<keyword evidence="4" id="KW-0520">NAD</keyword>
<dbReference type="Gene3D" id="1.20.1090.10">
    <property type="entry name" value="Dehydroquinate synthase-like - alpha domain"/>
    <property type="match status" value="1"/>
</dbReference>
<dbReference type="CDD" id="cd08172">
    <property type="entry name" value="GlyDH-like"/>
    <property type="match status" value="1"/>
</dbReference>
<dbReference type="EMBL" id="BOQE01000001">
    <property type="protein sequence ID" value="GIM45351.1"/>
    <property type="molecule type" value="Genomic_DNA"/>
</dbReference>
<feature type="domain" description="Alcohol dehydrogenase iron-type/glycerol dehydrogenase GldA" evidence="5">
    <location>
        <begin position="9"/>
        <end position="135"/>
    </location>
</feature>
<evidence type="ECO:0000259" key="5">
    <source>
        <dbReference type="Pfam" id="PF00465"/>
    </source>
</evidence>
<feature type="binding site" evidence="4">
    <location>
        <begin position="93"/>
        <end position="97"/>
    </location>
    <ligand>
        <name>NAD(+)</name>
        <dbReference type="ChEBI" id="CHEBI:57540"/>
    </ligand>
</feature>
<organism evidence="6 7">
    <name type="scientific">Collibacillus ludicampi</name>
    <dbReference type="NCBI Taxonomy" id="2771369"/>
    <lineage>
        <taxon>Bacteria</taxon>
        <taxon>Bacillati</taxon>
        <taxon>Bacillota</taxon>
        <taxon>Bacilli</taxon>
        <taxon>Bacillales</taxon>
        <taxon>Alicyclobacillaceae</taxon>
        <taxon>Collibacillus</taxon>
    </lineage>
</organism>
<keyword evidence="2" id="KW-0560">Oxidoreductase</keyword>
<reference evidence="6" key="1">
    <citation type="journal article" date="2023" name="Int. J. Syst. Evol. Microbiol.">
        <title>Collibacillus ludicampi gen. nov., sp. nov., a new soil bacterium of the family Alicyclobacillaceae.</title>
        <authorList>
            <person name="Jojima T."/>
            <person name="Ioku Y."/>
            <person name="Fukuta Y."/>
            <person name="Shirasaka N."/>
            <person name="Matsumura Y."/>
            <person name="Mori M."/>
        </authorList>
    </citation>
    <scope>NUCLEOTIDE SEQUENCE</scope>
    <source>
        <strain evidence="6">TP075</strain>
    </source>
</reference>
<evidence type="ECO:0000256" key="3">
    <source>
        <dbReference type="PIRSR" id="PIRSR000112-1"/>
    </source>
</evidence>
<dbReference type="PANTHER" id="PTHR43616">
    <property type="entry name" value="GLYCEROL DEHYDROGENASE"/>
    <property type="match status" value="1"/>
</dbReference>
<feature type="binding site" evidence="4">
    <location>
        <position position="130"/>
    </location>
    <ligand>
        <name>NAD(+)</name>
        <dbReference type="ChEBI" id="CHEBI:57540"/>
    </ligand>
</feature>
<proteinExistence type="predicted"/>
<evidence type="ECO:0000313" key="7">
    <source>
        <dbReference type="Proteomes" id="UP001057291"/>
    </source>
</evidence>
<dbReference type="GO" id="GO:0046872">
    <property type="term" value="F:metal ion binding"/>
    <property type="evidence" value="ECO:0007669"/>
    <property type="project" value="UniProtKB-KW"/>
</dbReference>
<dbReference type="PANTHER" id="PTHR43616:SF3">
    <property type="entry name" value="HYDROXYCARBOXYLATE DEHYDROGENASE A"/>
    <property type="match status" value="1"/>
</dbReference>
<evidence type="ECO:0000256" key="4">
    <source>
        <dbReference type="PIRSR" id="PIRSR000112-3"/>
    </source>
</evidence>
<evidence type="ECO:0000256" key="2">
    <source>
        <dbReference type="ARBA" id="ARBA00023002"/>
    </source>
</evidence>
<dbReference type="InterPro" id="IPR001670">
    <property type="entry name" value="ADH_Fe/GldA"/>
</dbReference>
<dbReference type="SUPFAM" id="SSF56796">
    <property type="entry name" value="Dehydroquinate synthase-like"/>
    <property type="match status" value="1"/>
</dbReference>
<feature type="binding site" evidence="4">
    <location>
        <position position="124"/>
    </location>
    <ligand>
        <name>NAD(+)</name>
        <dbReference type="ChEBI" id="CHEBI:57540"/>
    </ligand>
</feature>